<accession>A0A058ZS54</accession>
<sequence length="93" mass="10675">MEIYFPHYCTRQLGLSQGIPIIVPYSMDFSFDEKHHFVKLWHKRNYHRSGNCERSGILSECTTFLWNPSPDRTSRIEGPLTLENPSSSNSAGG</sequence>
<evidence type="ECO:0000313" key="2">
    <source>
        <dbReference type="EMBL" id="KAK2631832.1"/>
    </source>
</evidence>
<reference evidence="2" key="2">
    <citation type="journal article" date="2014" name="Nature">
        <title>The genome of Eucalyptus grandis.</title>
        <authorList>
            <person name="Myburg A.A."/>
            <person name="Grattapaglia D."/>
            <person name="Tuskan G.A."/>
            <person name="Hellsten U."/>
            <person name="Hayes R.D."/>
            <person name="Grimwood J."/>
            <person name="Jenkins J."/>
            <person name="Lindquist E."/>
            <person name="Tice H."/>
            <person name="Bauer D."/>
            <person name="Goodstein D.M."/>
            <person name="Dubchak I."/>
            <person name="Poliakov A."/>
            <person name="Mizrachi E."/>
            <person name="Kullan A.R."/>
            <person name="Hussey S.G."/>
            <person name="Pinard D."/>
            <person name="van der Merwe K."/>
            <person name="Singh P."/>
            <person name="van Jaarsveld I."/>
            <person name="Silva-Junior O.B."/>
            <person name="Togawa R.C."/>
            <person name="Pappas M.R."/>
            <person name="Faria D.A."/>
            <person name="Sansaloni C.P."/>
            <person name="Petroli C.D."/>
            <person name="Yang X."/>
            <person name="Ranjan P."/>
            <person name="Tschaplinski T.J."/>
            <person name="Ye C.Y."/>
            <person name="Li T."/>
            <person name="Sterck L."/>
            <person name="Vanneste K."/>
            <person name="Murat F."/>
            <person name="Soler M."/>
            <person name="Clemente H.S."/>
            <person name="Saidi N."/>
            <person name="Cassan-Wang H."/>
            <person name="Dunand C."/>
            <person name="Hefer C.A."/>
            <person name="Bornberg-Bauer E."/>
            <person name="Kersting A.R."/>
            <person name="Vining K."/>
            <person name="Amarasinghe V."/>
            <person name="Ranik M."/>
            <person name="Naithani S."/>
            <person name="Elser J."/>
            <person name="Boyd A.E."/>
            <person name="Liston A."/>
            <person name="Spatafora J.W."/>
            <person name="Dharmwardhana P."/>
            <person name="Raja R."/>
            <person name="Sullivan C."/>
            <person name="Romanel E."/>
            <person name="Alves-Ferreira M."/>
            <person name="Kulheim C."/>
            <person name="Foley W."/>
            <person name="Carocha V."/>
            <person name="Paiva J."/>
            <person name="Kudrna D."/>
            <person name="Brommonschenkel S.H."/>
            <person name="Pasquali G."/>
            <person name="Byrne M."/>
            <person name="Rigault P."/>
            <person name="Tibbits J."/>
            <person name="Spokevicius A."/>
            <person name="Jones R.C."/>
            <person name="Steane D.A."/>
            <person name="Vaillancourt R.E."/>
            <person name="Potts B.M."/>
            <person name="Joubert F."/>
            <person name="Barry K."/>
            <person name="Pappas G.J."/>
            <person name="Strauss S.H."/>
            <person name="Jaiswal P."/>
            <person name="Grima-Pettenati J."/>
            <person name="Salse J."/>
            <person name="Van de Peer Y."/>
            <person name="Rokhsar D.S."/>
            <person name="Schmutz J."/>
        </authorList>
    </citation>
    <scope>NUCLEOTIDE SEQUENCE</scope>
    <source>
        <tissue evidence="2">Leaf extractions</tissue>
    </source>
</reference>
<dbReference type="InParanoid" id="A0A058ZS54"/>
<feature type="region of interest" description="Disordered" evidence="1">
    <location>
        <begin position="70"/>
        <end position="93"/>
    </location>
</feature>
<protein>
    <submittedName>
        <fullName evidence="3">Uncharacterized protein</fullName>
    </submittedName>
</protein>
<name>A0A058ZS54_EUCGR</name>
<dbReference type="AlphaFoldDB" id="A0A058ZS54"/>
<feature type="compositionally biased region" description="Polar residues" evidence="1">
    <location>
        <begin position="83"/>
        <end position="93"/>
    </location>
</feature>
<evidence type="ECO:0000256" key="1">
    <source>
        <dbReference type="SAM" id="MobiDB-lite"/>
    </source>
</evidence>
<dbReference type="EMBL" id="MU849086">
    <property type="protein sequence ID" value="KAK2631832.1"/>
    <property type="molecule type" value="Genomic_DNA"/>
</dbReference>
<dbReference type="Gramene" id="KCW44191">
    <property type="protein sequence ID" value="KCW44191"/>
    <property type="gene ID" value="EUGRSUZ_L02388"/>
</dbReference>
<dbReference type="Proteomes" id="UP000030711">
    <property type="component" value="Unassembled WGS sequence"/>
</dbReference>
<reference evidence="2" key="4">
    <citation type="submission" date="2023-07" db="EMBL/GenBank/DDBJ databases">
        <authorList>
            <person name="Myburg A.A."/>
            <person name="Grattapaglia D."/>
            <person name="Tuskan G.A."/>
            <person name="Hellsten U."/>
            <person name="Hayes R.D."/>
            <person name="Grimwood J."/>
            <person name="Jenkins J."/>
            <person name="Lindquist E."/>
            <person name="Tice H."/>
            <person name="Bauer D."/>
            <person name="Goodstein D.M."/>
            <person name="Dubchak I."/>
            <person name="Poliakov A."/>
            <person name="Mizrachi E."/>
            <person name="Kullan A.R."/>
            <person name="Hussey S.G."/>
            <person name="Pinard D."/>
            <person name="Van D.M."/>
            <person name="Singh P."/>
            <person name="Van J.I."/>
            <person name="Silva-Junior O.B."/>
            <person name="Togawa R.C."/>
            <person name="Pappas M.R."/>
            <person name="Faria D.A."/>
            <person name="Sansaloni C.P."/>
            <person name="Petroli C.D."/>
            <person name="Yang X."/>
            <person name="Ranjan P."/>
            <person name="Tschaplinski T.J."/>
            <person name="Ye C.Y."/>
            <person name="Li T."/>
            <person name="Sterck L."/>
            <person name="Vanneste K."/>
            <person name="Murat F."/>
            <person name="Soler M."/>
            <person name="Clemente H.S."/>
            <person name="Saidi N."/>
            <person name="Cassan-Wang H."/>
            <person name="Dunand C."/>
            <person name="Hefer C.A."/>
            <person name="Bornberg-Bauer E."/>
            <person name="Kersting A.R."/>
            <person name="Vining K."/>
            <person name="Amarasinghe V."/>
            <person name="Ranik M."/>
            <person name="Naithani S."/>
            <person name="Elser J."/>
            <person name="Boyd A.E."/>
            <person name="Liston A."/>
            <person name="Spatafora J.W."/>
            <person name="Dharmwardhana P."/>
            <person name="Raja R."/>
            <person name="Sullivan C."/>
            <person name="Romanel E."/>
            <person name="Alves-Ferreira M."/>
            <person name="Kulheim C."/>
            <person name="Foley W."/>
            <person name="Carocha V."/>
            <person name="Paiva J."/>
            <person name="Kudrna D."/>
            <person name="Brommonschenkel S.H."/>
            <person name="Pasquali G."/>
            <person name="Byrne M."/>
            <person name="Rigault P."/>
            <person name="Tibbits J."/>
            <person name="Spokevicius A."/>
            <person name="Jones R.C."/>
            <person name="Steane D.A."/>
            <person name="Vaillancourt R.E."/>
            <person name="Potts B.M."/>
            <person name="Joubert F."/>
            <person name="Barry K."/>
            <person name="Pappas G.J."/>
            <person name="Strauss S.H."/>
            <person name="Jaiswal P."/>
            <person name="Grima-Pettenati J."/>
            <person name="Salse J."/>
            <person name="Van D.P."/>
            <person name="Rokhsar D.S."/>
            <person name="Schmutz J."/>
        </authorList>
    </citation>
    <scope>NUCLEOTIDE SEQUENCE</scope>
    <source>
        <tissue evidence="2">Leaf extractions</tissue>
    </source>
</reference>
<dbReference type="EMBL" id="KK199603">
    <property type="protein sequence ID" value="KCW44191.1"/>
    <property type="molecule type" value="Genomic_DNA"/>
</dbReference>
<proteinExistence type="predicted"/>
<reference evidence="3" key="1">
    <citation type="submission" date="2013-07" db="EMBL/GenBank/DDBJ databases">
        <title>The genome of Eucalyptus grandis.</title>
        <authorList>
            <person name="Schmutz J."/>
            <person name="Hayes R."/>
            <person name="Myburg A."/>
            <person name="Tuskan G."/>
            <person name="Grattapaglia D."/>
            <person name="Rokhsar D.S."/>
        </authorList>
    </citation>
    <scope>NUCLEOTIDE SEQUENCE</scope>
    <source>
        <tissue evidence="3">Leaf extractions</tissue>
    </source>
</reference>
<gene>
    <name evidence="3" type="ORF">EUGRSUZ_L02388</name>
</gene>
<evidence type="ECO:0000313" key="4">
    <source>
        <dbReference type="Proteomes" id="UP000030711"/>
    </source>
</evidence>
<keyword evidence="4" id="KW-1185">Reference proteome</keyword>
<reference evidence="2" key="3">
    <citation type="submission" date="2023-04" db="EMBL/GenBank/DDBJ databases">
        <title>WGS assembly of Eucalyptus grandis.</title>
        <authorList>
            <person name="Myburg A."/>
            <person name="Grattapaglia D."/>
            <person name="Tuskan G."/>
            <person name="Hellsten U."/>
            <person name="Hayes R."/>
            <person name="Grimwood J."/>
            <person name="Jenkins J."/>
            <person name="Lindquist E."/>
            <person name="Tice H."/>
            <person name="Bauer D."/>
            <person name="Goodstein D."/>
            <person name="Dubchak I."/>
            <person name="Poliakov A."/>
            <person name="Mizrachi E."/>
            <person name="Kullan A."/>
            <person name="Hussey S."/>
            <person name="Pinard D."/>
            <person name="Van D."/>
            <person name="Singh P."/>
            <person name="Van J."/>
            <person name="Silva-Junior O."/>
            <person name="Togawa R."/>
            <person name="Pappas M."/>
            <person name="Faria D."/>
            <person name="Sansaloni C."/>
            <person name="Petroli C."/>
            <person name="Yang X."/>
            <person name="Ranjan P."/>
            <person name="Tschaplinski T."/>
            <person name="Ye C."/>
            <person name="Li T."/>
            <person name="Sterck L."/>
            <person name="Vanneste K."/>
            <person name="Murat F."/>
            <person name="Soler M."/>
            <person name="Clemente H."/>
            <person name="Saidi N."/>
            <person name="Cassan-Wang H."/>
            <person name="Dunand C."/>
            <person name="Hefer C."/>
            <person name="Bornberg-Bauer E."/>
            <person name="Kersting A."/>
            <person name="Vining K."/>
            <person name="Amarasinghe V."/>
            <person name="Ranik M."/>
            <person name="Naithani S."/>
            <person name="Elser J."/>
            <person name="Boyd A."/>
            <person name="Liston A."/>
            <person name="Spatafora J."/>
            <person name="Dharmwardhana P."/>
            <person name="Raja R."/>
            <person name="Sullivan C."/>
            <person name="Romanel E."/>
            <person name="Alves-Ferreira M."/>
            <person name="Kulheim C."/>
            <person name="Foley W."/>
            <person name="Carocha V."/>
            <person name="Paiva J."/>
            <person name="Kudrna D."/>
            <person name="Brommonschenkel S."/>
            <person name="Pasquali G."/>
            <person name="Byrne M."/>
            <person name="Rigault P."/>
            <person name="Tibbits J."/>
            <person name="Spokevicius A."/>
            <person name="Jones R."/>
            <person name="Steane D."/>
            <person name="Vaillancourt R."/>
            <person name="Potts B."/>
            <person name="Joubert F."/>
            <person name="Barry K."/>
            <person name="Pappas G."/>
            <person name="Strauss S."/>
            <person name="Jaiswal P."/>
            <person name="Grima-Pettenati J."/>
            <person name="Salse J."/>
            <person name="Van D."/>
            <person name="Rokhsar D."/>
            <person name="Schmutz J."/>
        </authorList>
    </citation>
    <scope>NUCLEOTIDE SEQUENCE</scope>
    <source>
        <tissue evidence="2">Leaf extractions</tissue>
    </source>
</reference>
<evidence type="ECO:0000313" key="3">
    <source>
        <dbReference type="EMBL" id="KCW44191.1"/>
    </source>
</evidence>
<organism evidence="3">
    <name type="scientific">Eucalyptus grandis</name>
    <name type="common">Flooded gum</name>
    <dbReference type="NCBI Taxonomy" id="71139"/>
    <lineage>
        <taxon>Eukaryota</taxon>
        <taxon>Viridiplantae</taxon>
        <taxon>Streptophyta</taxon>
        <taxon>Embryophyta</taxon>
        <taxon>Tracheophyta</taxon>
        <taxon>Spermatophyta</taxon>
        <taxon>Magnoliopsida</taxon>
        <taxon>eudicotyledons</taxon>
        <taxon>Gunneridae</taxon>
        <taxon>Pentapetalae</taxon>
        <taxon>rosids</taxon>
        <taxon>malvids</taxon>
        <taxon>Myrtales</taxon>
        <taxon>Myrtaceae</taxon>
        <taxon>Myrtoideae</taxon>
        <taxon>Eucalypteae</taxon>
        <taxon>Eucalyptus</taxon>
    </lineage>
</organism>